<dbReference type="Pfam" id="PF08747">
    <property type="entry name" value="BrxB"/>
    <property type="match status" value="1"/>
</dbReference>
<evidence type="ECO:0008006" key="3">
    <source>
        <dbReference type="Google" id="ProtNLM"/>
    </source>
</evidence>
<keyword evidence="2" id="KW-1185">Reference proteome</keyword>
<dbReference type="OrthoDB" id="1093513at2"/>
<sequence length="179" mass="20988">MEIQKKLDRFFEEIQKEDFLQMRGLGNEVPYFIFDYEPEHELIVRKSVRYFAERIHLNIKVLNLFEMVIGLFEDIGLDGLKQFEEEQGTEELFDALRPTLEEEQLVDKIAEEAEDAQIIFITGIGSVFKLIRAHELLNQLHAKVTNIPIVIFYPGKYTGQGLSLFNRFESNGYYRAFSI</sequence>
<dbReference type="InterPro" id="IPR014858">
    <property type="entry name" value="BrxB"/>
</dbReference>
<evidence type="ECO:0000313" key="2">
    <source>
        <dbReference type="Proteomes" id="UP000198979"/>
    </source>
</evidence>
<dbReference type="RefSeq" id="WP_091702843.1">
    <property type="nucleotide sequence ID" value="NZ_FOJQ01000024.1"/>
</dbReference>
<accession>A0A1I0TEY6</accession>
<dbReference type="STRING" id="150248.SAMN05216169_10245"/>
<dbReference type="EMBL" id="FOJQ01000024">
    <property type="protein sequence ID" value="SFA50342.1"/>
    <property type="molecule type" value="Genomic_DNA"/>
</dbReference>
<reference evidence="2" key="1">
    <citation type="submission" date="2016-10" db="EMBL/GenBank/DDBJ databases">
        <authorList>
            <person name="Varghese N."/>
            <person name="Submissions S."/>
        </authorList>
    </citation>
    <scope>NUCLEOTIDE SEQUENCE [LARGE SCALE GENOMIC DNA]</scope>
    <source>
        <strain evidence="2">K1</strain>
    </source>
</reference>
<organism evidence="1 2">
    <name type="scientific">Anoxybacillus pushchinoensis</name>
    <dbReference type="NCBI Taxonomy" id="150248"/>
    <lineage>
        <taxon>Bacteria</taxon>
        <taxon>Bacillati</taxon>
        <taxon>Bacillota</taxon>
        <taxon>Bacilli</taxon>
        <taxon>Bacillales</taxon>
        <taxon>Anoxybacillaceae</taxon>
        <taxon>Anoxybacillus</taxon>
    </lineage>
</organism>
<evidence type="ECO:0000313" key="1">
    <source>
        <dbReference type="EMBL" id="SFA50342.1"/>
    </source>
</evidence>
<dbReference type="AlphaFoldDB" id="A0A1I0TEY6"/>
<protein>
    <recommendedName>
        <fullName evidence="3">DUF1788 domain-containing protein</fullName>
    </recommendedName>
</protein>
<proteinExistence type="predicted"/>
<name>A0A1I0TEY6_9BACL</name>
<dbReference type="Proteomes" id="UP000198979">
    <property type="component" value="Unassembled WGS sequence"/>
</dbReference>
<gene>
    <name evidence="1" type="ORF">SAMN05216169_10245</name>
</gene>